<dbReference type="CDD" id="cd06502">
    <property type="entry name" value="TA_like"/>
    <property type="match status" value="1"/>
</dbReference>
<dbReference type="InterPro" id="IPR015422">
    <property type="entry name" value="PyrdxlP-dep_Trfase_small"/>
</dbReference>
<dbReference type="InterPro" id="IPR015424">
    <property type="entry name" value="PyrdxlP-dep_Trfase"/>
</dbReference>
<keyword evidence="3" id="KW-0663">Pyridoxal phosphate</keyword>
<feature type="domain" description="Aromatic amino acid beta-eliminating lyase/threonine aldolase" evidence="5">
    <location>
        <begin position="6"/>
        <end position="286"/>
    </location>
</feature>
<dbReference type="InterPro" id="IPR015421">
    <property type="entry name" value="PyrdxlP-dep_Trfase_major"/>
</dbReference>
<sequence>MAKFVDLRSDTVTRPGTAMRKAMSEAVVGDDVLGEDPTIARLEEAAAEMFNMESGLFVASGTQGNLLALFSHCQRGDEYIAGQTAHNYLEEGGGGAILASIQPQPVANDLDGTLPLDHVKDLIKPDDFHYARTRLLCLENTWHGRPLPLNYLDDARDLSREHKLALHLDGARVFNAAVRQDVSVSRITSRFDSVSACLSKGLGAPVGSVLCGSRNFIDNARRWRKVLGGGWRQAGVLAAAGLFALEHHIERLAIDHHHATLLAESLAEIEELSVDDFPERTNMVWVEVPQWSLATLEPNLRKEGVLISMDDYPLRLVTHLDTNEADIQIATRIFKNFFSKKKST</sequence>
<dbReference type="NCBIfam" id="NF007825">
    <property type="entry name" value="PRK10534.1"/>
    <property type="match status" value="1"/>
</dbReference>
<dbReference type="EMBL" id="UINC01013987">
    <property type="protein sequence ID" value="SVA59992.1"/>
    <property type="molecule type" value="Genomic_DNA"/>
</dbReference>
<evidence type="ECO:0000256" key="2">
    <source>
        <dbReference type="ARBA" id="ARBA00006966"/>
    </source>
</evidence>
<dbReference type="PANTHER" id="PTHR48097:SF9">
    <property type="entry name" value="L-THREONINE ALDOLASE"/>
    <property type="match status" value="1"/>
</dbReference>
<organism evidence="6">
    <name type="scientific">marine metagenome</name>
    <dbReference type="NCBI Taxonomy" id="408172"/>
    <lineage>
        <taxon>unclassified sequences</taxon>
        <taxon>metagenomes</taxon>
        <taxon>ecological metagenomes</taxon>
    </lineage>
</organism>
<dbReference type="Pfam" id="PF01212">
    <property type="entry name" value="Beta_elim_lyase"/>
    <property type="match status" value="1"/>
</dbReference>
<protein>
    <recommendedName>
        <fullName evidence="5">Aromatic amino acid beta-eliminating lyase/threonine aldolase domain-containing protein</fullName>
    </recommendedName>
</protein>
<dbReference type="GO" id="GO:0006545">
    <property type="term" value="P:glycine biosynthetic process"/>
    <property type="evidence" value="ECO:0007669"/>
    <property type="project" value="TreeGrafter"/>
</dbReference>
<evidence type="ECO:0000313" key="6">
    <source>
        <dbReference type="EMBL" id="SVA59992.1"/>
    </source>
</evidence>
<dbReference type="NCBIfam" id="NF041359">
    <property type="entry name" value="GntG_guanitoxin"/>
    <property type="match status" value="1"/>
</dbReference>
<dbReference type="GO" id="GO:0005829">
    <property type="term" value="C:cytosol"/>
    <property type="evidence" value="ECO:0007669"/>
    <property type="project" value="TreeGrafter"/>
</dbReference>
<comment type="cofactor">
    <cofactor evidence="1">
        <name>pyridoxal 5'-phosphate</name>
        <dbReference type="ChEBI" id="CHEBI:597326"/>
    </cofactor>
</comment>
<comment type="similarity">
    <text evidence="2">Belongs to the threonine aldolase family.</text>
</comment>
<reference evidence="6" key="1">
    <citation type="submission" date="2018-05" db="EMBL/GenBank/DDBJ databases">
        <authorList>
            <person name="Lanie J.A."/>
            <person name="Ng W.-L."/>
            <person name="Kazmierczak K.M."/>
            <person name="Andrzejewski T.M."/>
            <person name="Davidsen T.M."/>
            <person name="Wayne K.J."/>
            <person name="Tettelin H."/>
            <person name="Glass J.I."/>
            <person name="Rusch D."/>
            <person name="Podicherti R."/>
            <person name="Tsui H.-C.T."/>
            <person name="Winkler M.E."/>
        </authorList>
    </citation>
    <scope>NUCLEOTIDE SEQUENCE</scope>
</reference>
<name>A0A381X608_9ZZZZ</name>
<dbReference type="AlphaFoldDB" id="A0A381X608"/>
<dbReference type="GO" id="GO:0006567">
    <property type="term" value="P:L-threonine catabolic process"/>
    <property type="evidence" value="ECO:0007669"/>
    <property type="project" value="TreeGrafter"/>
</dbReference>
<proteinExistence type="inferred from homology"/>
<dbReference type="FunFam" id="3.40.640.10:FF:000030">
    <property type="entry name" value="Low-specificity L-threonine aldolase"/>
    <property type="match status" value="1"/>
</dbReference>
<evidence type="ECO:0000256" key="4">
    <source>
        <dbReference type="ARBA" id="ARBA00023239"/>
    </source>
</evidence>
<dbReference type="InterPro" id="IPR023603">
    <property type="entry name" value="Low_specificity_L-TA-like"/>
</dbReference>
<dbReference type="InterPro" id="IPR001597">
    <property type="entry name" value="ArAA_b-elim_lyase/Thr_aldolase"/>
</dbReference>
<dbReference type="GO" id="GO:0008732">
    <property type="term" value="F:L-allo-threonine aldolase activity"/>
    <property type="evidence" value="ECO:0007669"/>
    <property type="project" value="TreeGrafter"/>
</dbReference>
<dbReference type="PIRSF" id="PIRSF017617">
    <property type="entry name" value="Thr_aldolase"/>
    <property type="match status" value="1"/>
</dbReference>
<dbReference type="Gene3D" id="3.40.640.10">
    <property type="entry name" value="Type I PLP-dependent aspartate aminotransferase-like (Major domain)"/>
    <property type="match status" value="1"/>
</dbReference>
<dbReference type="PANTHER" id="PTHR48097">
    <property type="entry name" value="L-THREONINE ALDOLASE-RELATED"/>
    <property type="match status" value="1"/>
</dbReference>
<evidence type="ECO:0000259" key="5">
    <source>
        <dbReference type="Pfam" id="PF01212"/>
    </source>
</evidence>
<gene>
    <name evidence="6" type="ORF">METZ01_LOCUS112846</name>
</gene>
<dbReference type="SUPFAM" id="SSF53383">
    <property type="entry name" value="PLP-dependent transferases"/>
    <property type="match status" value="1"/>
</dbReference>
<evidence type="ECO:0000256" key="1">
    <source>
        <dbReference type="ARBA" id="ARBA00001933"/>
    </source>
</evidence>
<accession>A0A381X608</accession>
<keyword evidence="4" id="KW-0456">Lyase</keyword>
<evidence type="ECO:0000256" key="3">
    <source>
        <dbReference type="ARBA" id="ARBA00022898"/>
    </source>
</evidence>
<dbReference type="Gene3D" id="3.90.1150.10">
    <property type="entry name" value="Aspartate Aminotransferase, domain 1"/>
    <property type="match status" value="1"/>
</dbReference>